<dbReference type="EMBL" id="CM001886">
    <property type="protein sequence ID" value="EOY16864.1"/>
    <property type="molecule type" value="Genomic_DNA"/>
</dbReference>
<keyword evidence="1" id="KW-1133">Transmembrane helix</keyword>
<name>A0A061FQQ5_THECC</name>
<dbReference type="Proteomes" id="UP000026915">
    <property type="component" value="Chromosome 8"/>
</dbReference>
<sequence>MIRLETKIVFKMMMVCHCVGQFRSFYLLILHIVLSYGVFLPEFCHLQMDGQREPRILDVIIKNGAQISILQVLKTKGLVDVKQYTTFDDILCKLLNQTKLAKLTGSSTTGGSIS</sequence>
<feature type="transmembrane region" description="Helical" evidence="1">
    <location>
        <begin position="21"/>
        <end position="39"/>
    </location>
</feature>
<dbReference type="Gramene" id="EOY16864">
    <property type="protein sequence ID" value="EOY16864"/>
    <property type="gene ID" value="TCM_035794"/>
</dbReference>
<proteinExistence type="predicted"/>
<dbReference type="AlphaFoldDB" id="A0A061FQQ5"/>
<dbReference type="HOGENOM" id="CLU_2125587_0_0_1"/>
<keyword evidence="1" id="KW-0472">Membrane</keyword>
<reference evidence="2 3" key="1">
    <citation type="journal article" date="2013" name="Genome Biol.">
        <title>The genome sequence of the most widely cultivated cacao type and its use to identify candidate genes regulating pod color.</title>
        <authorList>
            <person name="Motamayor J.C."/>
            <person name="Mockaitis K."/>
            <person name="Schmutz J."/>
            <person name="Haiminen N."/>
            <person name="Iii D.L."/>
            <person name="Cornejo O."/>
            <person name="Findley S.D."/>
            <person name="Zheng P."/>
            <person name="Utro F."/>
            <person name="Royaert S."/>
            <person name="Saski C."/>
            <person name="Jenkins J."/>
            <person name="Podicheti R."/>
            <person name="Zhao M."/>
            <person name="Scheffler B.E."/>
            <person name="Stack J.C."/>
            <person name="Feltus F.A."/>
            <person name="Mustiga G.M."/>
            <person name="Amores F."/>
            <person name="Phillips W."/>
            <person name="Marelli J.P."/>
            <person name="May G.D."/>
            <person name="Shapiro H."/>
            <person name="Ma J."/>
            <person name="Bustamante C.D."/>
            <person name="Schnell R.J."/>
            <person name="Main D."/>
            <person name="Gilbert D."/>
            <person name="Parida L."/>
            <person name="Kuhn D.N."/>
        </authorList>
    </citation>
    <scope>NUCLEOTIDE SEQUENCE [LARGE SCALE GENOMIC DNA]</scope>
    <source>
        <strain evidence="3">cv. Matina 1-6</strain>
    </source>
</reference>
<keyword evidence="3" id="KW-1185">Reference proteome</keyword>
<protein>
    <submittedName>
        <fullName evidence="2">Uncharacterized protein</fullName>
    </submittedName>
</protein>
<evidence type="ECO:0000256" key="1">
    <source>
        <dbReference type="SAM" id="Phobius"/>
    </source>
</evidence>
<keyword evidence="1" id="KW-0812">Transmembrane</keyword>
<gene>
    <name evidence="2" type="ORF">TCM_035794</name>
</gene>
<evidence type="ECO:0000313" key="2">
    <source>
        <dbReference type="EMBL" id="EOY16864.1"/>
    </source>
</evidence>
<dbReference type="InParanoid" id="A0A061FQQ5"/>
<accession>A0A061FQQ5</accession>
<evidence type="ECO:0000313" key="3">
    <source>
        <dbReference type="Proteomes" id="UP000026915"/>
    </source>
</evidence>
<organism evidence="2 3">
    <name type="scientific">Theobroma cacao</name>
    <name type="common">Cacao</name>
    <name type="synonym">Cocoa</name>
    <dbReference type="NCBI Taxonomy" id="3641"/>
    <lineage>
        <taxon>Eukaryota</taxon>
        <taxon>Viridiplantae</taxon>
        <taxon>Streptophyta</taxon>
        <taxon>Embryophyta</taxon>
        <taxon>Tracheophyta</taxon>
        <taxon>Spermatophyta</taxon>
        <taxon>Magnoliopsida</taxon>
        <taxon>eudicotyledons</taxon>
        <taxon>Gunneridae</taxon>
        <taxon>Pentapetalae</taxon>
        <taxon>rosids</taxon>
        <taxon>malvids</taxon>
        <taxon>Malvales</taxon>
        <taxon>Malvaceae</taxon>
        <taxon>Byttnerioideae</taxon>
        <taxon>Theobroma</taxon>
    </lineage>
</organism>